<keyword evidence="8" id="KW-1185">Reference proteome</keyword>
<feature type="transmembrane region" description="Helical" evidence="6">
    <location>
        <begin position="128"/>
        <end position="154"/>
    </location>
</feature>
<evidence type="ECO:0000256" key="5">
    <source>
        <dbReference type="SAM" id="MobiDB-lite"/>
    </source>
</evidence>
<keyword evidence="3 6" id="KW-1133">Transmembrane helix</keyword>
<evidence type="ECO:0000256" key="1">
    <source>
        <dbReference type="ARBA" id="ARBA00004141"/>
    </source>
</evidence>
<keyword evidence="2 6" id="KW-0812">Transmembrane</keyword>
<evidence type="ECO:0000256" key="4">
    <source>
        <dbReference type="ARBA" id="ARBA00023136"/>
    </source>
</evidence>
<sequence length="265" mass="28405">MLVVPDVAGLKLELHEPRSIVQYCHTVCNANPSGYALHDLMLKFSGTGNNSTGPDDIAKLEWVQKRTAQVSTIYSLITGSLGLLTTIFLGHFSDWKGRKPAAIINSIGNLASIIIFSLIVTLKLPLWVWYLAAIPPGLTGHGFCGFLTLALTMISDLAAGQVEKQNASSDPSLSQLDLGESEPSSETPVVCLSEADPPSAETLQTRTEDANTTRRRLILLGVFDGFVGCMFALAQYAAGESNQVVSCSASSINQNRCITLFDLEG</sequence>
<accession>A0A3P7NIT6</accession>
<dbReference type="Proteomes" id="UP000281553">
    <property type="component" value="Unassembled WGS sequence"/>
</dbReference>
<gene>
    <name evidence="7" type="ORF">DILT_LOCUS5140</name>
</gene>
<name>A0A3P7NIT6_DIBLA</name>
<reference evidence="7 8" key="1">
    <citation type="submission" date="2018-11" db="EMBL/GenBank/DDBJ databases">
        <authorList>
            <consortium name="Pathogen Informatics"/>
        </authorList>
    </citation>
    <scope>NUCLEOTIDE SEQUENCE [LARGE SCALE GENOMIC DNA]</scope>
</reference>
<dbReference type="AlphaFoldDB" id="A0A3P7NIT6"/>
<feature type="transmembrane region" description="Helical" evidence="6">
    <location>
        <begin position="72"/>
        <end position="90"/>
    </location>
</feature>
<feature type="transmembrane region" description="Helical" evidence="6">
    <location>
        <begin position="217"/>
        <end position="238"/>
    </location>
</feature>
<protein>
    <submittedName>
        <fullName evidence="7">Uncharacterized protein</fullName>
    </submittedName>
</protein>
<dbReference type="SUPFAM" id="SSF103473">
    <property type="entry name" value="MFS general substrate transporter"/>
    <property type="match status" value="1"/>
</dbReference>
<evidence type="ECO:0000313" key="8">
    <source>
        <dbReference type="Proteomes" id="UP000281553"/>
    </source>
</evidence>
<evidence type="ECO:0000256" key="6">
    <source>
        <dbReference type="SAM" id="Phobius"/>
    </source>
</evidence>
<keyword evidence="4 6" id="KW-0472">Membrane</keyword>
<dbReference type="OrthoDB" id="2261376at2759"/>
<dbReference type="GO" id="GO:0016020">
    <property type="term" value="C:membrane"/>
    <property type="evidence" value="ECO:0007669"/>
    <property type="project" value="UniProtKB-SubCell"/>
</dbReference>
<feature type="transmembrane region" description="Helical" evidence="6">
    <location>
        <begin position="102"/>
        <end position="122"/>
    </location>
</feature>
<dbReference type="Gene3D" id="1.20.1250.20">
    <property type="entry name" value="MFS general substrate transporter like domains"/>
    <property type="match status" value="1"/>
</dbReference>
<dbReference type="PANTHER" id="PTHR23507">
    <property type="entry name" value="ZGC:174356"/>
    <property type="match status" value="1"/>
</dbReference>
<dbReference type="EMBL" id="UYRU01046773">
    <property type="protein sequence ID" value="VDN09309.1"/>
    <property type="molecule type" value="Genomic_DNA"/>
</dbReference>
<dbReference type="InterPro" id="IPR036259">
    <property type="entry name" value="MFS_trans_sf"/>
</dbReference>
<evidence type="ECO:0000256" key="3">
    <source>
        <dbReference type="ARBA" id="ARBA00022989"/>
    </source>
</evidence>
<comment type="subcellular location">
    <subcellularLocation>
        <location evidence="1">Membrane</location>
        <topology evidence="1">Multi-pass membrane protein</topology>
    </subcellularLocation>
</comment>
<evidence type="ECO:0000313" key="7">
    <source>
        <dbReference type="EMBL" id="VDN09309.1"/>
    </source>
</evidence>
<evidence type="ECO:0000256" key="2">
    <source>
        <dbReference type="ARBA" id="ARBA00022692"/>
    </source>
</evidence>
<proteinExistence type="predicted"/>
<feature type="region of interest" description="Disordered" evidence="5">
    <location>
        <begin position="168"/>
        <end position="208"/>
    </location>
</feature>
<organism evidence="7 8">
    <name type="scientific">Dibothriocephalus latus</name>
    <name type="common">Fish tapeworm</name>
    <name type="synonym">Diphyllobothrium latum</name>
    <dbReference type="NCBI Taxonomy" id="60516"/>
    <lineage>
        <taxon>Eukaryota</taxon>
        <taxon>Metazoa</taxon>
        <taxon>Spiralia</taxon>
        <taxon>Lophotrochozoa</taxon>
        <taxon>Platyhelminthes</taxon>
        <taxon>Cestoda</taxon>
        <taxon>Eucestoda</taxon>
        <taxon>Diphyllobothriidea</taxon>
        <taxon>Diphyllobothriidae</taxon>
        <taxon>Dibothriocephalus</taxon>
    </lineage>
</organism>
<dbReference type="PANTHER" id="PTHR23507:SF1">
    <property type="entry name" value="FI18259P1-RELATED"/>
    <property type="match status" value="1"/>
</dbReference>
<dbReference type="GO" id="GO:0022857">
    <property type="term" value="F:transmembrane transporter activity"/>
    <property type="evidence" value="ECO:0007669"/>
    <property type="project" value="TreeGrafter"/>
</dbReference>